<dbReference type="OrthoDB" id="5423685at2759"/>
<dbReference type="Proteomes" id="UP000800038">
    <property type="component" value="Unassembled WGS sequence"/>
</dbReference>
<accession>A0A6A5SAT5</accession>
<keyword evidence="2" id="KW-1185">Reference proteome</keyword>
<dbReference type="EMBL" id="ML976177">
    <property type="protein sequence ID" value="KAF1936644.1"/>
    <property type="molecule type" value="Genomic_DNA"/>
</dbReference>
<evidence type="ECO:0000313" key="1">
    <source>
        <dbReference type="EMBL" id="KAF1936644.1"/>
    </source>
</evidence>
<reference evidence="1" key="1">
    <citation type="journal article" date="2020" name="Stud. Mycol.">
        <title>101 Dothideomycetes genomes: a test case for predicting lifestyles and emergence of pathogens.</title>
        <authorList>
            <person name="Haridas S."/>
            <person name="Albert R."/>
            <person name="Binder M."/>
            <person name="Bloem J."/>
            <person name="Labutti K."/>
            <person name="Salamov A."/>
            <person name="Andreopoulos B."/>
            <person name="Baker S."/>
            <person name="Barry K."/>
            <person name="Bills G."/>
            <person name="Bluhm B."/>
            <person name="Cannon C."/>
            <person name="Castanera R."/>
            <person name="Culley D."/>
            <person name="Daum C."/>
            <person name="Ezra D."/>
            <person name="Gonzalez J."/>
            <person name="Henrissat B."/>
            <person name="Kuo A."/>
            <person name="Liang C."/>
            <person name="Lipzen A."/>
            <person name="Lutzoni F."/>
            <person name="Magnuson J."/>
            <person name="Mondo S."/>
            <person name="Nolan M."/>
            <person name="Ohm R."/>
            <person name="Pangilinan J."/>
            <person name="Park H.-J."/>
            <person name="Ramirez L."/>
            <person name="Alfaro M."/>
            <person name="Sun H."/>
            <person name="Tritt A."/>
            <person name="Yoshinaga Y."/>
            <person name="Zwiers L.-H."/>
            <person name="Turgeon B."/>
            <person name="Goodwin S."/>
            <person name="Spatafora J."/>
            <person name="Crous P."/>
            <person name="Grigoriev I."/>
        </authorList>
    </citation>
    <scope>NUCLEOTIDE SEQUENCE</scope>
    <source>
        <strain evidence="1">CBS 161.51</strain>
    </source>
</reference>
<organism evidence="1 2">
    <name type="scientific">Clathrospora elynae</name>
    <dbReference type="NCBI Taxonomy" id="706981"/>
    <lineage>
        <taxon>Eukaryota</taxon>
        <taxon>Fungi</taxon>
        <taxon>Dikarya</taxon>
        <taxon>Ascomycota</taxon>
        <taxon>Pezizomycotina</taxon>
        <taxon>Dothideomycetes</taxon>
        <taxon>Pleosporomycetidae</taxon>
        <taxon>Pleosporales</taxon>
        <taxon>Diademaceae</taxon>
        <taxon>Clathrospora</taxon>
    </lineage>
</organism>
<sequence>MSSRTTRATSAVAATAGSDANTIVLNTQLPKSAQSTQGTQKTPTALEITRLKALLEERQLQNKLAKIDHDAQMRVHELAEAAAKAATAAAVGAGPSSPGTIYGDDFNSGEQFTPQVLNTTTQFPGVQAKEVSLILYGKFDPFSLPKLRAAIGSNDDDLQHITQLDNTTGRLMITRTRGNLKDFGNTPAIWTESFVIYIRIPRSPMGNQPRVARGSSISYCMAPECYVNFTACTGKLACSPP</sequence>
<gene>
    <name evidence="1" type="ORF">EJ02DRAFT_427322</name>
</gene>
<proteinExistence type="predicted"/>
<evidence type="ECO:0000313" key="2">
    <source>
        <dbReference type="Proteomes" id="UP000800038"/>
    </source>
</evidence>
<name>A0A6A5SAT5_9PLEO</name>
<protein>
    <submittedName>
        <fullName evidence="1">Uncharacterized protein</fullName>
    </submittedName>
</protein>
<dbReference type="AlphaFoldDB" id="A0A6A5SAT5"/>